<sequence length="263" mass="28262">MSAKIGLALGAGSARGIAHIGVLKALQEEGIAIDYLAGASIGSVVGGFYAAGSDLHMLERLAIHLEWDHFTDITVSKQGLVAGNKVKEFFQLLTKGKTFADLNLPFSAVAADIEKGEEVVIKEGLVADALRASMSIPGIYIPYELEGKKLVDGAVLNRVPVSAVKEEGADIAIGVEVSYNLVRSYNVNTIFDVIMSSIDIMQQEIAQHKNVEADILIVPEVGHIASTDLSQAQECIQLGYQAAKEKIPEIKRLINEYNKETAK</sequence>
<evidence type="ECO:0000256" key="2">
    <source>
        <dbReference type="ARBA" id="ARBA00022963"/>
    </source>
</evidence>
<dbReference type="KEGG" id="hhl:Halha_1430"/>
<feature type="active site" description="Nucleophile" evidence="4">
    <location>
        <position position="40"/>
    </location>
</feature>
<feature type="domain" description="PNPLA" evidence="5">
    <location>
        <begin position="7"/>
        <end position="165"/>
    </location>
</feature>
<dbReference type="Pfam" id="PF01734">
    <property type="entry name" value="Patatin"/>
    <property type="match status" value="1"/>
</dbReference>
<proteinExistence type="predicted"/>
<dbReference type="EMBL" id="CP003359">
    <property type="protein sequence ID" value="AGB41375.1"/>
    <property type="molecule type" value="Genomic_DNA"/>
</dbReference>
<dbReference type="GO" id="GO:0016787">
    <property type="term" value="F:hydrolase activity"/>
    <property type="evidence" value="ECO:0007669"/>
    <property type="project" value="UniProtKB-UniRule"/>
</dbReference>
<evidence type="ECO:0000256" key="4">
    <source>
        <dbReference type="PROSITE-ProRule" id="PRU01161"/>
    </source>
</evidence>
<keyword evidence="1 4" id="KW-0378">Hydrolase</keyword>
<name>L0KA26_HALHC</name>
<dbReference type="PROSITE" id="PS51635">
    <property type="entry name" value="PNPLA"/>
    <property type="match status" value="1"/>
</dbReference>
<dbReference type="AlphaFoldDB" id="L0KA26"/>
<dbReference type="eggNOG" id="COG1752">
    <property type="taxonomic scope" value="Bacteria"/>
</dbReference>
<dbReference type="InterPro" id="IPR002641">
    <property type="entry name" value="PNPLA_dom"/>
</dbReference>
<dbReference type="SUPFAM" id="SSF52151">
    <property type="entry name" value="FabD/lysophospholipase-like"/>
    <property type="match status" value="1"/>
</dbReference>
<keyword evidence="2 4" id="KW-0442">Lipid degradation</keyword>
<dbReference type="PANTHER" id="PTHR14226">
    <property type="entry name" value="NEUROPATHY TARGET ESTERASE/SWISS CHEESE D.MELANOGASTER"/>
    <property type="match status" value="1"/>
</dbReference>
<dbReference type="InterPro" id="IPR050301">
    <property type="entry name" value="NTE"/>
</dbReference>
<dbReference type="OrthoDB" id="9770965at2"/>
<organism evidence="6 7">
    <name type="scientific">Halobacteroides halobius (strain ATCC 35273 / DSM 5150 / MD-1)</name>
    <dbReference type="NCBI Taxonomy" id="748449"/>
    <lineage>
        <taxon>Bacteria</taxon>
        <taxon>Bacillati</taxon>
        <taxon>Bacillota</taxon>
        <taxon>Clostridia</taxon>
        <taxon>Halanaerobiales</taxon>
        <taxon>Halobacteroidaceae</taxon>
        <taxon>Halobacteroides</taxon>
    </lineage>
</organism>
<evidence type="ECO:0000256" key="3">
    <source>
        <dbReference type="ARBA" id="ARBA00023098"/>
    </source>
</evidence>
<dbReference type="STRING" id="748449.Halha_1430"/>
<dbReference type="PANTHER" id="PTHR14226:SF76">
    <property type="entry name" value="NTE FAMILY PROTEIN RSSA"/>
    <property type="match status" value="1"/>
</dbReference>
<dbReference type="GO" id="GO:0016042">
    <property type="term" value="P:lipid catabolic process"/>
    <property type="evidence" value="ECO:0007669"/>
    <property type="project" value="UniProtKB-UniRule"/>
</dbReference>
<feature type="short sequence motif" description="DGA/G" evidence="4">
    <location>
        <begin position="152"/>
        <end position="154"/>
    </location>
</feature>
<protein>
    <submittedName>
        <fullName evidence="6">Putative esterase of the alpha-beta hydrolase superfamily</fullName>
    </submittedName>
</protein>
<feature type="active site" description="Proton acceptor" evidence="4">
    <location>
        <position position="152"/>
    </location>
</feature>
<dbReference type="RefSeq" id="WP_015327097.1">
    <property type="nucleotide sequence ID" value="NC_019978.1"/>
</dbReference>
<feature type="short sequence motif" description="GXSXG" evidence="4">
    <location>
        <begin position="38"/>
        <end position="42"/>
    </location>
</feature>
<evidence type="ECO:0000313" key="7">
    <source>
        <dbReference type="Proteomes" id="UP000010880"/>
    </source>
</evidence>
<keyword evidence="3 4" id="KW-0443">Lipid metabolism</keyword>
<evidence type="ECO:0000313" key="6">
    <source>
        <dbReference type="EMBL" id="AGB41375.1"/>
    </source>
</evidence>
<comment type="caution">
    <text evidence="4">Lacks conserved residue(s) required for the propagation of feature annotation.</text>
</comment>
<dbReference type="Proteomes" id="UP000010880">
    <property type="component" value="Chromosome"/>
</dbReference>
<evidence type="ECO:0000256" key="1">
    <source>
        <dbReference type="ARBA" id="ARBA00022801"/>
    </source>
</evidence>
<dbReference type="HOGENOM" id="CLU_047251_4_2_9"/>
<evidence type="ECO:0000259" key="5">
    <source>
        <dbReference type="PROSITE" id="PS51635"/>
    </source>
</evidence>
<keyword evidence="7" id="KW-1185">Reference proteome</keyword>
<reference evidence="7" key="1">
    <citation type="submission" date="2012-02" db="EMBL/GenBank/DDBJ databases">
        <title>The complete genome of Halobacteroides halobius DSM 5150.</title>
        <authorList>
            <person name="Lucas S."/>
            <person name="Copeland A."/>
            <person name="Lapidus A."/>
            <person name="Glavina del Rio T."/>
            <person name="Dalin E."/>
            <person name="Tice H."/>
            <person name="Bruce D."/>
            <person name="Goodwin L."/>
            <person name="Pitluck S."/>
            <person name="Peters L."/>
            <person name="Mikhailova N."/>
            <person name="Gu W."/>
            <person name="Kyrpides N."/>
            <person name="Mavromatis K."/>
            <person name="Ivanova N."/>
            <person name="Brettin T."/>
            <person name="Detter J.C."/>
            <person name="Han C."/>
            <person name="Larimer F."/>
            <person name="Land M."/>
            <person name="Hauser L."/>
            <person name="Markowitz V."/>
            <person name="Cheng J.-F."/>
            <person name="Hugenholtz P."/>
            <person name="Woyke T."/>
            <person name="Wu D."/>
            <person name="Tindall B."/>
            <person name="Pomrenke H."/>
            <person name="Brambilla E."/>
            <person name="Klenk H.-P."/>
            <person name="Eisen J.A."/>
        </authorList>
    </citation>
    <scope>NUCLEOTIDE SEQUENCE [LARGE SCALE GENOMIC DNA]</scope>
    <source>
        <strain evidence="7">ATCC 35273 / DSM 5150 / MD-1</strain>
    </source>
</reference>
<dbReference type="InterPro" id="IPR016035">
    <property type="entry name" value="Acyl_Trfase/lysoPLipase"/>
</dbReference>
<accession>L0KA26</accession>
<gene>
    <name evidence="6" type="ordered locus">Halha_1430</name>
</gene>
<dbReference type="Gene3D" id="3.40.1090.10">
    <property type="entry name" value="Cytosolic phospholipase A2 catalytic domain"/>
    <property type="match status" value="1"/>
</dbReference>